<name>Q8KEQ8_CHLTE</name>
<evidence type="ECO:0000313" key="1">
    <source>
        <dbReference type="EMBL" id="AAM71867.1"/>
    </source>
</evidence>
<organism evidence="1 2">
    <name type="scientific">Chlorobaculum tepidum (strain ATCC 49652 / DSM 12025 / NBRC 103806 / TLS)</name>
    <name type="common">Chlorobium tepidum</name>
    <dbReference type="NCBI Taxonomy" id="194439"/>
    <lineage>
        <taxon>Bacteria</taxon>
        <taxon>Pseudomonadati</taxon>
        <taxon>Chlorobiota</taxon>
        <taxon>Chlorobiia</taxon>
        <taxon>Chlorobiales</taxon>
        <taxon>Chlorobiaceae</taxon>
        <taxon>Chlorobaculum</taxon>
    </lineage>
</organism>
<sequence>MSEQMVVWWDSESEPERWRVEVQRKNSLRQYESV</sequence>
<proteinExistence type="predicted"/>
<dbReference type="Proteomes" id="UP000001007">
    <property type="component" value="Chromosome"/>
</dbReference>
<dbReference type="HOGENOM" id="CLU_3372835_0_0_10"/>
<protein>
    <submittedName>
        <fullName evidence="1">Uncharacterized protein</fullName>
    </submittedName>
</protein>
<dbReference type="AlphaFoldDB" id="Q8KEQ8"/>
<gene>
    <name evidence="1" type="ordered locus">CT0627</name>
</gene>
<dbReference type="EnsemblBacteria" id="AAM71867">
    <property type="protein sequence ID" value="AAM71867"/>
    <property type="gene ID" value="CT0627"/>
</dbReference>
<reference evidence="1 2" key="1">
    <citation type="journal article" date="2002" name="Proc. Natl. Acad. Sci. U.S.A.">
        <title>The complete genome sequence of Chlorobium tepidum TLS, a photosynthetic, anaerobic, green-sulfur bacterium.</title>
        <authorList>
            <person name="Eisen J.A."/>
            <person name="Nelson K.E."/>
            <person name="Paulsen I.T."/>
            <person name="Heidelberg J.F."/>
            <person name="Wu M."/>
            <person name="Dodson R.J."/>
            <person name="Deboy R."/>
            <person name="Gwinn M.L."/>
            <person name="Nelson W.C."/>
            <person name="Haft D.H."/>
            <person name="Hickey E.K."/>
            <person name="Peterson J.D."/>
            <person name="Durkin A.S."/>
            <person name="Kolonay J.L."/>
            <person name="Yang F."/>
            <person name="Holt I."/>
            <person name="Umayam L.A."/>
            <person name="Mason T."/>
            <person name="Brenner M."/>
            <person name="Shea T.P."/>
            <person name="Parksey D."/>
            <person name="Nierman W.C."/>
            <person name="Feldblyum T.V."/>
            <person name="Hansen C.L."/>
            <person name="Craven M.B."/>
            <person name="Radune D."/>
            <person name="Vamathevan J."/>
            <person name="Khouri H."/>
            <person name="White O."/>
            <person name="Gruber T.M."/>
            <person name="Ketchum K.A."/>
            <person name="Venter J.C."/>
            <person name="Tettelin H."/>
            <person name="Bryant D.A."/>
            <person name="Fraser C.M."/>
        </authorList>
    </citation>
    <scope>NUCLEOTIDE SEQUENCE [LARGE SCALE GENOMIC DNA]</scope>
    <source>
        <strain evidence="2">ATCC 49652 / DSM 12025 / NBRC 103806 / TLS</strain>
    </source>
</reference>
<dbReference type="EMBL" id="AE006470">
    <property type="protein sequence ID" value="AAM71867.1"/>
    <property type="molecule type" value="Genomic_DNA"/>
</dbReference>
<dbReference type="KEGG" id="cte:CT0627"/>
<keyword evidence="2" id="KW-1185">Reference proteome</keyword>
<evidence type="ECO:0000313" key="2">
    <source>
        <dbReference type="Proteomes" id="UP000001007"/>
    </source>
</evidence>
<accession>Q8KEQ8</accession>